<sequence length="227" mass="25095">MDMIKSLLDSDLKGDQIYAQLAAQLMSGQLLPGDRLKIRELADKMGTSVTPVRDALLRLVQDGALVMPTPRDIRVRSLTLREYLEIRSIRLELEGMAAGMAAIKATAADVERMEALMAANETALANHEFQQGIVLNQVFHFELCRIAEMPLLTEILNRLWMKIGPLIAQAYHQGGRAMVDHHYPVVQALRNRDHQAARIAIQTDLLSGGRIILHLKMQEDAAAGAGG</sequence>
<dbReference type="InterPro" id="IPR036390">
    <property type="entry name" value="WH_DNA-bd_sf"/>
</dbReference>
<dbReference type="GO" id="GO:0003700">
    <property type="term" value="F:DNA-binding transcription factor activity"/>
    <property type="evidence" value="ECO:0007669"/>
    <property type="project" value="InterPro"/>
</dbReference>
<dbReference type="PANTHER" id="PTHR43537:SF39">
    <property type="entry name" value="HTH-TYPE TRANSCRIPTIONAL REGULATOR MCBR"/>
    <property type="match status" value="1"/>
</dbReference>
<dbReference type="KEGG" id="ptes:JQU52_00975"/>
<dbReference type="InterPro" id="IPR011711">
    <property type="entry name" value="GntR_C"/>
</dbReference>
<feature type="domain" description="HTH gntR-type" evidence="4">
    <location>
        <begin position="11"/>
        <end position="78"/>
    </location>
</feature>
<name>A0A892ZGJ2_9NEIS</name>
<keyword evidence="3" id="KW-0804">Transcription</keyword>
<keyword evidence="2" id="KW-0238">DNA-binding</keyword>
<keyword evidence="6" id="KW-1185">Reference proteome</keyword>
<dbReference type="PANTHER" id="PTHR43537">
    <property type="entry name" value="TRANSCRIPTIONAL REGULATOR, GNTR FAMILY"/>
    <property type="match status" value="1"/>
</dbReference>
<accession>A0A892ZGJ2</accession>
<evidence type="ECO:0000256" key="1">
    <source>
        <dbReference type="ARBA" id="ARBA00023015"/>
    </source>
</evidence>
<dbReference type="AlphaFoldDB" id="A0A892ZGJ2"/>
<dbReference type="Gene3D" id="1.20.120.530">
    <property type="entry name" value="GntR ligand-binding domain-like"/>
    <property type="match status" value="1"/>
</dbReference>
<dbReference type="InterPro" id="IPR000524">
    <property type="entry name" value="Tscrpt_reg_HTH_GntR"/>
</dbReference>
<dbReference type="SMART" id="SM00345">
    <property type="entry name" value="HTH_GNTR"/>
    <property type="match status" value="1"/>
</dbReference>
<dbReference type="PROSITE" id="PS50949">
    <property type="entry name" value="HTH_GNTR"/>
    <property type="match status" value="1"/>
</dbReference>
<dbReference type="Proteomes" id="UP000653156">
    <property type="component" value="Chromosome"/>
</dbReference>
<dbReference type="Pfam" id="PF07729">
    <property type="entry name" value="FCD"/>
    <property type="match status" value="1"/>
</dbReference>
<evidence type="ECO:0000313" key="6">
    <source>
        <dbReference type="Proteomes" id="UP000653156"/>
    </source>
</evidence>
<reference evidence="5" key="1">
    <citation type="submission" date="2021-02" db="EMBL/GenBank/DDBJ databases">
        <title>Neisseriaceae sp. 26B isolated from the cloaca of a Common Toad-headed Turtle (Mesoclemmys nasuta).</title>
        <authorList>
            <person name="Spergser J."/>
            <person name="Busse H.-J."/>
        </authorList>
    </citation>
    <scope>NUCLEOTIDE SEQUENCE</scope>
    <source>
        <strain evidence="5">26B</strain>
    </source>
</reference>
<keyword evidence="1" id="KW-0805">Transcription regulation</keyword>
<dbReference type="SUPFAM" id="SSF46785">
    <property type="entry name" value="Winged helix' DNA-binding domain"/>
    <property type="match status" value="1"/>
</dbReference>
<dbReference type="InterPro" id="IPR008920">
    <property type="entry name" value="TF_FadR/GntR_C"/>
</dbReference>
<evidence type="ECO:0000256" key="2">
    <source>
        <dbReference type="ARBA" id="ARBA00023125"/>
    </source>
</evidence>
<dbReference type="EMBL" id="CP069798">
    <property type="protein sequence ID" value="QRQ82052.1"/>
    <property type="molecule type" value="Genomic_DNA"/>
</dbReference>
<dbReference type="GO" id="GO:0003677">
    <property type="term" value="F:DNA binding"/>
    <property type="evidence" value="ECO:0007669"/>
    <property type="project" value="UniProtKB-KW"/>
</dbReference>
<evidence type="ECO:0000313" key="5">
    <source>
        <dbReference type="EMBL" id="QRQ82052.1"/>
    </source>
</evidence>
<organism evidence="5 6">
    <name type="scientific">Paralysiella testudinis</name>
    <dbReference type="NCBI Taxonomy" id="2809020"/>
    <lineage>
        <taxon>Bacteria</taxon>
        <taxon>Pseudomonadati</taxon>
        <taxon>Pseudomonadota</taxon>
        <taxon>Betaproteobacteria</taxon>
        <taxon>Neisseriales</taxon>
        <taxon>Neisseriaceae</taxon>
        <taxon>Paralysiella</taxon>
    </lineage>
</organism>
<dbReference type="Pfam" id="PF00392">
    <property type="entry name" value="GntR"/>
    <property type="match status" value="1"/>
</dbReference>
<evidence type="ECO:0000259" key="4">
    <source>
        <dbReference type="PROSITE" id="PS50949"/>
    </source>
</evidence>
<evidence type="ECO:0000256" key="3">
    <source>
        <dbReference type="ARBA" id="ARBA00023163"/>
    </source>
</evidence>
<gene>
    <name evidence="5" type="ORF">JQU52_00975</name>
</gene>
<dbReference type="RefSeq" id="WP_230339346.1">
    <property type="nucleotide sequence ID" value="NZ_CP069798.1"/>
</dbReference>
<protein>
    <submittedName>
        <fullName evidence="5">GntR family transcriptional regulator</fullName>
    </submittedName>
</protein>
<dbReference type="InterPro" id="IPR036388">
    <property type="entry name" value="WH-like_DNA-bd_sf"/>
</dbReference>
<dbReference type="SUPFAM" id="SSF48008">
    <property type="entry name" value="GntR ligand-binding domain-like"/>
    <property type="match status" value="1"/>
</dbReference>
<dbReference type="Gene3D" id="1.10.10.10">
    <property type="entry name" value="Winged helix-like DNA-binding domain superfamily/Winged helix DNA-binding domain"/>
    <property type="match status" value="1"/>
</dbReference>
<proteinExistence type="predicted"/>
<dbReference type="SMART" id="SM00895">
    <property type="entry name" value="FCD"/>
    <property type="match status" value="1"/>
</dbReference>